<protein>
    <submittedName>
        <fullName evidence="3">N/A</fullName>
    </submittedName>
</protein>
<feature type="compositionally biased region" description="Pro residues" evidence="1">
    <location>
        <begin position="424"/>
        <end position="434"/>
    </location>
</feature>
<feature type="compositionally biased region" description="Gly residues" evidence="1">
    <location>
        <begin position="302"/>
        <end position="312"/>
    </location>
</feature>
<organism evidence="3">
    <name type="scientific">Ganoderma boninense</name>
    <dbReference type="NCBI Taxonomy" id="34458"/>
    <lineage>
        <taxon>Eukaryota</taxon>
        <taxon>Fungi</taxon>
        <taxon>Dikarya</taxon>
        <taxon>Basidiomycota</taxon>
        <taxon>Agaricomycotina</taxon>
        <taxon>Agaricomycetes</taxon>
        <taxon>Polyporales</taxon>
        <taxon>Polyporaceae</taxon>
        <taxon>Ganoderma</taxon>
    </lineage>
</organism>
<accession>A0A5K1JVN9</accession>
<feature type="region of interest" description="Disordered" evidence="1">
    <location>
        <begin position="298"/>
        <end position="369"/>
    </location>
</feature>
<gene>
    <name evidence="3" type="primary">I1S7N4</name>
</gene>
<evidence type="ECO:0000313" key="3">
    <source>
        <dbReference type="EMBL" id="VWO96295.1"/>
    </source>
</evidence>
<evidence type="ECO:0000256" key="2">
    <source>
        <dbReference type="SAM" id="Phobius"/>
    </source>
</evidence>
<dbReference type="AlphaFoldDB" id="A0A5K1JVN9"/>
<feature type="compositionally biased region" description="Low complexity" evidence="1">
    <location>
        <begin position="1"/>
        <end position="21"/>
    </location>
</feature>
<name>A0A5K1JVN9_9APHY</name>
<feature type="transmembrane region" description="Helical" evidence="2">
    <location>
        <begin position="47"/>
        <end position="70"/>
    </location>
</feature>
<proteinExistence type="predicted"/>
<keyword evidence="2" id="KW-0812">Transmembrane</keyword>
<feature type="region of interest" description="Disordered" evidence="1">
    <location>
        <begin position="476"/>
        <end position="500"/>
    </location>
</feature>
<feature type="compositionally biased region" description="Low complexity" evidence="1">
    <location>
        <begin position="329"/>
        <end position="355"/>
    </location>
</feature>
<feature type="region of interest" description="Disordered" evidence="1">
    <location>
        <begin position="1"/>
        <end position="31"/>
    </location>
</feature>
<feature type="region of interest" description="Disordered" evidence="1">
    <location>
        <begin position="394"/>
        <end position="439"/>
    </location>
</feature>
<keyword evidence="2" id="KW-0472">Membrane</keyword>
<feature type="compositionally biased region" description="Polar residues" evidence="1">
    <location>
        <begin position="414"/>
        <end position="423"/>
    </location>
</feature>
<dbReference type="EMBL" id="LR725515">
    <property type="protein sequence ID" value="VWO96295.1"/>
    <property type="molecule type" value="Genomic_DNA"/>
</dbReference>
<sequence length="549" mass="56634">MSPSITTTTTVTPPSPISGTSAEVAPTDTLMPEGGGHGNVFVSNKGALAGLILGCLAFAGLVAAMGLFAYRRHRARSAHNADAVSALRRGPGHLRAHMLDDDDDNRGHMGGMAFLGAHPVSRQSGGAPYAPLRSDNALEGAAGEGNVGRQDVSGSGVVALPPIPILRGLAEEMEDAVLMHPARRSNHYVAAAGVGNGSSPRSQALPFVGNSSSGTGTGSAVWLGGPVVSSPETSTTGYFDRAAAYSLPARSMSPSSVYSDDVMSAHPDSHSIVGVIGRYVGHEQMPYGGQDSYASSSMYRHGGAGSSSGGHGSLNDDKIGGSLSGDVPSTTTHSSHVLLSRPTPVSTPSSLLPTKTAPPTPYRNDGKRGFIGRSLRSLRFRSAPTGLSLATTAGAYSSAGPDSAPKQRALHGPLSSQHASTIHPQPPTLSPIPRPLLHSKHSMPERAAPYRTPECGPFSLGAPVWPSISVVPCRSGAPSPALTEGSSRTPDGLLNPRLVNSDGMQSRGALSFRDDMDYSRSIGGVSISISSCSVFRPVRELELTIADFF</sequence>
<evidence type="ECO:0000256" key="1">
    <source>
        <dbReference type="SAM" id="MobiDB-lite"/>
    </source>
</evidence>
<reference evidence="3" key="1">
    <citation type="submission" date="2019-10" db="EMBL/GenBank/DDBJ databases">
        <authorList>
            <person name="Nor Muhammad N."/>
        </authorList>
    </citation>
    <scope>NUCLEOTIDE SEQUENCE</scope>
</reference>
<keyword evidence="2" id="KW-1133">Transmembrane helix</keyword>